<keyword evidence="2" id="KW-1185">Reference proteome</keyword>
<reference evidence="1 2" key="1">
    <citation type="journal article" date="2015" name="Genome Announc.">
        <title>Expanding the biotechnology potential of lactobacilli through comparative genomics of 213 strains and associated genera.</title>
        <authorList>
            <person name="Sun Z."/>
            <person name="Harris H.M."/>
            <person name="McCann A."/>
            <person name="Guo C."/>
            <person name="Argimon S."/>
            <person name="Zhang W."/>
            <person name="Yang X."/>
            <person name="Jeffery I.B."/>
            <person name="Cooney J.C."/>
            <person name="Kagawa T.F."/>
            <person name="Liu W."/>
            <person name="Song Y."/>
            <person name="Salvetti E."/>
            <person name="Wrobel A."/>
            <person name="Rasinkangas P."/>
            <person name="Parkhill J."/>
            <person name="Rea M.C."/>
            <person name="O'Sullivan O."/>
            <person name="Ritari J."/>
            <person name="Douillard F.P."/>
            <person name="Paul Ross R."/>
            <person name="Yang R."/>
            <person name="Briner A.E."/>
            <person name="Felis G.E."/>
            <person name="de Vos W.M."/>
            <person name="Barrangou R."/>
            <person name="Klaenhammer T.R."/>
            <person name="Caufield P.W."/>
            <person name="Cui Y."/>
            <person name="Zhang H."/>
            <person name="O'Toole P.W."/>
        </authorList>
    </citation>
    <scope>NUCLEOTIDE SEQUENCE [LARGE SCALE GENOMIC DNA]</scope>
    <source>
        <strain evidence="1 2">DSM 20634</strain>
    </source>
</reference>
<gene>
    <name evidence="1" type="ORF">FC26_GL001351</name>
</gene>
<dbReference type="EMBL" id="AYYY01000021">
    <property type="protein sequence ID" value="KRM61783.1"/>
    <property type="molecule type" value="Genomic_DNA"/>
</dbReference>
<dbReference type="Proteomes" id="UP000051733">
    <property type="component" value="Unassembled WGS sequence"/>
</dbReference>
<evidence type="ECO:0000313" key="1">
    <source>
        <dbReference type="EMBL" id="KRM61783.1"/>
    </source>
</evidence>
<dbReference type="AlphaFoldDB" id="A0A0R2A457"/>
<evidence type="ECO:0000313" key="2">
    <source>
        <dbReference type="Proteomes" id="UP000051733"/>
    </source>
</evidence>
<proteinExistence type="predicted"/>
<dbReference type="PATRIC" id="fig|1423813.3.peg.1374"/>
<name>A0A0R2A457_9LACO</name>
<organism evidence="1 2">
    <name type="scientific">Paucilactobacillus vaccinostercus DSM 20634</name>
    <dbReference type="NCBI Taxonomy" id="1423813"/>
    <lineage>
        <taxon>Bacteria</taxon>
        <taxon>Bacillati</taxon>
        <taxon>Bacillota</taxon>
        <taxon>Bacilli</taxon>
        <taxon>Lactobacillales</taxon>
        <taxon>Lactobacillaceae</taxon>
        <taxon>Paucilactobacillus</taxon>
    </lineage>
</organism>
<sequence>MHLVEYAKAFKSHEDTYLALLDADRFTEDEVALIQSSRFENLEAPLVEKMAEAYKDAQLVLIRNDEKFKILKQRVLIMLESKTDEDDLNTALFTMYESLMNDVDTNIALYQSYKAMLPAYQNEIGNNN</sequence>
<protein>
    <submittedName>
        <fullName evidence="1">Uncharacterized protein</fullName>
    </submittedName>
</protein>
<comment type="caution">
    <text evidence="1">The sequence shown here is derived from an EMBL/GenBank/DDBJ whole genome shotgun (WGS) entry which is preliminary data.</text>
</comment>
<dbReference type="RefSeq" id="WP_057778358.1">
    <property type="nucleotide sequence ID" value="NZ_AYYY01000021.1"/>
</dbReference>
<accession>A0A0R2A457</accession>